<sequence length="570" mass="65331">MSAAFSEKTVPQLHEFLKTKGISVAGYKKNELVKIAEFIFNFKCPTDPDFTGDNTEKVIKERYKTAGCDVNPFKLTGFTSDLSNIPNFTLYDIFNYLLLHRADYDKKKLKAFKSAEDYRLYYDGHVEHLECVRNGQTFVFKTRVKPTQRDKTFDQKKYYESWFIISNVTGEVLAAYCECPGGADGACRHIGASLYELESYEQKSVTDGPCQWKKRPRAHDQPVEISKLKIHKASYSDRNAPIEEVKNAFFDPRHLNDRAPISEEDKTDFACKLHQINPDACALEFLPLPEIQDVNEKVNKSAVPLNIITKANNFLKENPDISNTDELSSKLFENLKFSCEEISNIQEMTLGQSENKCWFEMRKGLLTASNFEKICTSKSYNDSLLAELMGYVQKPSNKFSTMCCDWGLKMEPKVRKLYKISECRKHKKLKIFEHGLKISEQHPFIACSIDGLVSCLCHSNKLIEIKCPFSLRNKHPKEAAQMKGCILENGTWHVTADGPYYHQIQGQLGIYGLQQCDLIIYTTKGYVVIPVYYDDNFFQMMVSKLKKFYVSNVLQELITGDVKKAIAQES</sequence>
<accession>A0A8W8NZQ3</accession>
<reference evidence="3" key="1">
    <citation type="submission" date="2022-08" db="UniProtKB">
        <authorList>
            <consortium name="EnsemblMetazoa"/>
        </authorList>
    </citation>
    <scope>IDENTIFICATION</scope>
    <source>
        <strain evidence="3">05x7-T-G4-1.051#20</strain>
    </source>
</reference>
<organism evidence="3 4">
    <name type="scientific">Magallana gigas</name>
    <name type="common">Pacific oyster</name>
    <name type="synonym">Crassostrea gigas</name>
    <dbReference type="NCBI Taxonomy" id="29159"/>
    <lineage>
        <taxon>Eukaryota</taxon>
        <taxon>Metazoa</taxon>
        <taxon>Spiralia</taxon>
        <taxon>Lophotrochozoa</taxon>
        <taxon>Mollusca</taxon>
        <taxon>Bivalvia</taxon>
        <taxon>Autobranchia</taxon>
        <taxon>Pteriomorphia</taxon>
        <taxon>Ostreida</taxon>
        <taxon>Ostreoidea</taxon>
        <taxon>Ostreidae</taxon>
        <taxon>Magallana</taxon>
    </lineage>
</organism>
<dbReference type="OMA" id="AVCKCKS"/>
<dbReference type="InterPro" id="IPR011335">
    <property type="entry name" value="Restrct_endonuc-II-like"/>
</dbReference>
<dbReference type="OrthoDB" id="6154296at2759"/>
<evidence type="ECO:0000259" key="2">
    <source>
        <dbReference type="PROSITE" id="PS50966"/>
    </source>
</evidence>
<name>A0A8W8NZQ3_MAGGI</name>
<feature type="domain" description="SWIM-type" evidence="2">
    <location>
        <begin position="162"/>
        <end position="198"/>
    </location>
</feature>
<dbReference type="Pfam" id="PF09588">
    <property type="entry name" value="YqaJ"/>
    <property type="match status" value="1"/>
</dbReference>
<dbReference type="SUPFAM" id="SSF52980">
    <property type="entry name" value="Restriction endonuclease-like"/>
    <property type="match status" value="1"/>
</dbReference>
<keyword evidence="1" id="KW-0862">Zinc</keyword>
<dbReference type="InterPro" id="IPR011604">
    <property type="entry name" value="PDDEXK-like_dom_sf"/>
</dbReference>
<keyword evidence="1" id="KW-0863">Zinc-finger</keyword>
<evidence type="ECO:0000313" key="4">
    <source>
        <dbReference type="Proteomes" id="UP000005408"/>
    </source>
</evidence>
<evidence type="ECO:0000313" key="3">
    <source>
        <dbReference type="EnsemblMetazoa" id="G9551.1:cds"/>
    </source>
</evidence>
<dbReference type="PANTHER" id="PTHR47526:SF3">
    <property type="entry name" value="PHD-TYPE DOMAIN-CONTAINING PROTEIN"/>
    <property type="match status" value="1"/>
</dbReference>
<dbReference type="CDD" id="cd22343">
    <property type="entry name" value="PDDEXK_lambda_exonuclease-like"/>
    <property type="match status" value="1"/>
</dbReference>
<dbReference type="GO" id="GO:0006281">
    <property type="term" value="P:DNA repair"/>
    <property type="evidence" value="ECO:0007669"/>
    <property type="project" value="UniProtKB-ARBA"/>
</dbReference>
<evidence type="ECO:0000256" key="1">
    <source>
        <dbReference type="PROSITE-ProRule" id="PRU00325"/>
    </source>
</evidence>
<dbReference type="PROSITE" id="PS50966">
    <property type="entry name" value="ZF_SWIM"/>
    <property type="match status" value="1"/>
</dbReference>
<dbReference type="InterPro" id="IPR019080">
    <property type="entry name" value="YqaJ_viral_recombinase"/>
</dbReference>
<proteinExistence type="predicted"/>
<dbReference type="GO" id="GO:0008270">
    <property type="term" value="F:zinc ion binding"/>
    <property type="evidence" value="ECO:0007669"/>
    <property type="project" value="UniProtKB-KW"/>
</dbReference>
<keyword evidence="1" id="KW-0479">Metal-binding</keyword>
<keyword evidence="4" id="KW-1185">Reference proteome</keyword>
<dbReference type="Gene3D" id="3.90.320.10">
    <property type="match status" value="1"/>
</dbReference>
<dbReference type="AlphaFoldDB" id="A0A8W8NZQ3"/>
<dbReference type="InterPro" id="IPR007527">
    <property type="entry name" value="Znf_SWIM"/>
</dbReference>
<dbReference type="EnsemblMetazoa" id="G9551.1">
    <property type="protein sequence ID" value="G9551.1:cds"/>
    <property type="gene ID" value="G9551"/>
</dbReference>
<dbReference type="Proteomes" id="UP000005408">
    <property type="component" value="Unassembled WGS sequence"/>
</dbReference>
<protein>
    <recommendedName>
        <fullName evidence="2">SWIM-type domain-containing protein</fullName>
    </recommendedName>
</protein>
<dbReference type="PANTHER" id="PTHR47526">
    <property type="entry name" value="ATP-DEPENDENT DNA HELICASE"/>
    <property type="match status" value="1"/>
</dbReference>